<dbReference type="Pfam" id="PF01925">
    <property type="entry name" value="TauE"/>
    <property type="match status" value="1"/>
</dbReference>
<organism evidence="6 7">
    <name type="scientific">Devosia nitrariae</name>
    <dbReference type="NCBI Taxonomy" id="2071872"/>
    <lineage>
        <taxon>Bacteria</taxon>
        <taxon>Pseudomonadati</taxon>
        <taxon>Pseudomonadota</taxon>
        <taxon>Alphaproteobacteria</taxon>
        <taxon>Hyphomicrobiales</taxon>
        <taxon>Devosiaceae</taxon>
        <taxon>Devosia</taxon>
    </lineage>
</organism>
<accession>A0ABQ5W050</accession>
<sequence length="245" mass="26411">MSFWIAAGMIVAVFFTSTLSGVFGMAGGMVLLWILLFMLPVETAIAVHGVIQVVANGSRAWFARQYVDLRILSLIIAGVLFSVALLLVLAYQPDLRGVYFAVGLMPVLVWMPKRWLALDAAKPHHALLCGFVAGGLNLTVGLSGPTVDIFFIRTQMDRRTVIATKAATQVISHGAKIAFYANATLVLTQTEWLGILLAAPAAVLGTRLGAAILHRMTDDGFRAWTRWIVTGIGAVYLARGLMLVA</sequence>
<evidence type="ECO:0000313" key="7">
    <source>
        <dbReference type="Proteomes" id="UP001156691"/>
    </source>
</evidence>
<dbReference type="InterPro" id="IPR002781">
    <property type="entry name" value="TM_pro_TauE-like"/>
</dbReference>
<evidence type="ECO:0000256" key="4">
    <source>
        <dbReference type="ARBA" id="ARBA00023136"/>
    </source>
</evidence>
<keyword evidence="3 5" id="KW-1133">Transmembrane helix</keyword>
<keyword evidence="5" id="KW-1003">Cell membrane</keyword>
<feature type="transmembrane region" description="Helical" evidence="5">
    <location>
        <begin position="225"/>
        <end position="244"/>
    </location>
</feature>
<comment type="subcellular location">
    <subcellularLocation>
        <location evidence="5">Cell membrane</location>
        <topology evidence="5">Multi-pass membrane protein</topology>
    </subcellularLocation>
    <subcellularLocation>
        <location evidence="1">Membrane</location>
        <topology evidence="1">Multi-pass membrane protein</topology>
    </subcellularLocation>
</comment>
<evidence type="ECO:0000256" key="3">
    <source>
        <dbReference type="ARBA" id="ARBA00022989"/>
    </source>
</evidence>
<keyword evidence="2 5" id="KW-0812">Transmembrane</keyword>
<feature type="transmembrane region" description="Helical" evidence="5">
    <location>
        <begin position="128"/>
        <end position="152"/>
    </location>
</feature>
<comment type="similarity">
    <text evidence="5">Belongs to the 4-toluene sulfonate uptake permease (TSUP) (TC 2.A.102) family.</text>
</comment>
<reference evidence="7" key="1">
    <citation type="journal article" date="2019" name="Int. J. Syst. Evol. Microbiol.">
        <title>The Global Catalogue of Microorganisms (GCM) 10K type strain sequencing project: providing services to taxonomists for standard genome sequencing and annotation.</title>
        <authorList>
            <consortium name="The Broad Institute Genomics Platform"/>
            <consortium name="The Broad Institute Genome Sequencing Center for Infectious Disease"/>
            <person name="Wu L."/>
            <person name="Ma J."/>
        </authorList>
    </citation>
    <scope>NUCLEOTIDE SEQUENCE [LARGE SCALE GENOMIC DNA]</scope>
    <source>
        <strain evidence="7">NBRC 112416</strain>
    </source>
</reference>
<proteinExistence type="inferred from homology"/>
<gene>
    <name evidence="6" type="ORF">GCM10010862_05440</name>
</gene>
<comment type="caution">
    <text evidence="6">The sequence shown here is derived from an EMBL/GenBank/DDBJ whole genome shotgun (WGS) entry which is preliminary data.</text>
</comment>
<feature type="transmembrane region" description="Helical" evidence="5">
    <location>
        <begin position="192"/>
        <end position="213"/>
    </location>
</feature>
<keyword evidence="7" id="KW-1185">Reference proteome</keyword>
<protein>
    <recommendedName>
        <fullName evidence="5">Probable membrane transporter protein</fullName>
    </recommendedName>
</protein>
<evidence type="ECO:0000256" key="5">
    <source>
        <dbReference type="RuleBase" id="RU363041"/>
    </source>
</evidence>
<name>A0ABQ5W050_9HYPH</name>
<keyword evidence="4 5" id="KW-0472">Membrane</keyword>
<evidence type="ECO:0000256" key="1">
    <source>
        <dbReference type="ARBA" id="ARBA00004141"/>
    </source>
</evidence>
<feature type="transmembrane region" description="Helical" evidence="5">
    <location>
        <begin position="30"/>
        <end position="51"/>
    </location>
</feature>
<dbReference type="Proteomes" id="UP001156691">
    <property type="component" value="Unassembled WGS sequence"/>
</dbReference>
<feature type="transmembrane region" description="Helical" evidence="5">
    <location>
        <begin position="71"/>
        <end position="91"/>
    </location>
</feature>
<evidence type="ECO:0000256" key="2">
    <source>
        <dbReference type="ARBA" id="ARBA00022692"/>
    </source>
</evidence>
<dbReference type="RefSeq" id="WP_284338730.1">
    <property type="nucleotide sequence ID" value="NZ_BSNS01000002.1"/>
</dbReference>
<dbReference type="EMBL" id="BSNS01000002">
    <property type="protein sequence ID" value="GLQ53286.1"/>
    <property type="molecule type" value="Genomic_DNA"/>
</dbReference>
<evidence type="ECO:0000313" key="6">
    <source>
        <dbReference type="EMBL" id="GLQ53286.1"/>
    </source>
</evidence>